<proteinExistence type="predicted"/>
<protein>
    <submittedName>
        <fullName evidence="1">Uncharacterized protein</fullName>
    </submittedName>
</protein>
<reference evidence="1 2" key="1">
    <citation type="submission" date="2019-02" db="EMBL/GenBank/DDBJ databases">
        <title>Corallincola luteus sp. nov., a marine bacterium isolated from surface sediment of Bohai Sea in China.</title>
        <authorList>
            <person name="Ren Q."/>
        </authorList>
    </citation>
    <scope>NUCLEOTIDE SEQUENCE [LARGE SCALE GENOMIC DNA]</scope>
    <source>
        <strain evidence="1 2">DASS28</strain>
    </source>
</reference>
<sequence length="163" mass="18404">MEDKRIVAGPIGNRVDDIYCAVLKADGSVDFFVREEVKGWTLATIKRSLSSKISLGKVKNAAGEESEQGGQMLLDFIDIESGNLEWNEMKWFFSADSGTEIVEPKVVKDLIRSVVERETFKDEFITVMKGINPHYNDNLFEKFVDKFIGNSDSMFILQPAKVN</sequence>
<evidence type="ECO:0000313" key="1">
    <source>
        <dbReference type="EMBL" id="TCI01367.1"/>
    </source>
</evidence>
<evidence type="ECO:0000313" key="2">
    <source>
        <dbReference type="Proteomes" id="UP000292554"/>
    </source>
</evidence>
<organism evidence="1 2">
    <name type="scientific">Corallincola luteus</name>
    <dbReference type="NCBI Taxonomy" id="1775177"/>
    <lineage>
        <taxon>Bacteria</taxon>
        <taxon>Pseudomonadati</taxon>
        <taxon>Pseudomonadota</taxon>
        <taxon>Gammaproteobacteria</taxon>
        <taxon>Alteromonadales</taxon>
        <taxon>Psychromonadaceae</taxon>
        <taxon>Corallincola</taxon>
    </lineage>
</organism>
<gene>
    <name evidence="1" type="ORF">EZV61_18450</name>
</gene>
<dbReference type="Proteomes" id="UP000292554">
    <property type="component" value="Unassembled WGS sequence"/>
</dbReference>
<keyword evidence="2" id="KW-1185">Reference proteome</keyword>
<comment type="caution">
    <text evidence="1">The sequence shown here is derived from an EMBL/GenBank/DDBJ whole genome shotgun (WGS) entry which is preliminary data.</text>
</comment>
<dbReference type="EMBL" id="SJXE01000014">
    <property type="protein sequence ID" value="TCI01367.1"/>
    <property type="molecule type" value="Genomic_DNA"/>
</dbReference>
<dbReference type="RefSeq" id="WP_131417472.1">
    <property type="nucleotide sequence ID" value="NZ_SJXE01000014.1"/>
</dbReference>
<name>A0ABY2AJC5_9GAMM</name>
<accession>A0ABY2AJC5</accession>